<evidence type="ECO:0000256" key="9">
    <source>
        <dbReference type="ARBA" id="ARBA00023306"/>
    </source>
</evidence>
<keyword evidence="14" id="KW-1185">Reference proteome</keyword>
<gene>
    <name evidence="10" type="primary">engB</name>
    <name evidence="12" type="ORF">H7E68_06430</name>
    <name evidence="13" type="ORF">SAMN04488529_104211</name>
</gene>
<dbReference type="GO" id="GO:0000917">
    <property type="term" value="P:division septum assembly"/>
    <property type="evidence" value="ECO:0007669"/>
    <property type="project" value="UniProtKB-KW"/>
</dbReference>
<comment type="similarity">
    <text evidence="2 10">Belongs to the TRAFAC class TrmE-Era-EngA-EngB-Septin-like GTPase superfamily. EngB GTPase family.</text>
</comment>
<reference evidence="12 15" key="2">
    <citation type="submission" date="2020-08" db="EMBL/GenBank/DDBJ databases">
        <title>Clostridia isolated from Swiss meat.</title>
        <authorList>
            <person name="Wambui J."/>
            <person name="Stevens M.J.A."/>
            <person name="Stephan R."/>
        </authorList>
    </citation>
    <scope>NUCLEOTIDE SEQUENCE [LARGE SCALE GENOMIC DNA]</scope>
    <source>
        <strain evidence="12 15">CM001</strain>
    </source>
</reference>
<keyword evidence="7 10" id="KW-0342">GTP-binding</keyword>
<evidence type="ECO:0000256" key="10">
    <source>
        <dbReference type="HAMAP-Rule" id="MF_00321"/>
    </source>
</evidence>
<evidence type="ECO:0000313" key="14">
    <source>
        <dbReference type="Proteomes" id="UP000198597"/>
    </source>
</evidence>
<name>A0A1H0S7V5_9CLOT</name>
<dbReference type="InterPro" id="IPR006073">
    <property type="entry name" value="GTP-bd"/>
</dbReference>
<evidence type="ECO:0000259" key="11">
    <source>
        <dbReference type="PROSITE" id="PS51706"/>
    </source>
</evidence>
<evidence type="ECO:0000256" key="2">
    <source>
        <dbReference type="ARBA" id="ARBA00009638"/>
    </source>
</evidence>
<accession>A0A1H0S7V5</accession>
<dbReference type="EMBL" id="JACKWY010000003">
    <property type="protein sequence ID" value="MBB6714365.1"/>
    <property type="molecule type" value="Genomic_DNA"/>
</dbReference>
<evidence type="ECO:0000313" key="12">
    <source>
        <dbReference type="EMBL" id="MBB6714365.1"/>
    </source>
</evidence>
<dbReference type="OrthoDB" id="9804921at2"/>
<evidence type="ECO:0000313" key="15">
    <source>
        <dbReference type="Proteomes" id="UP000585258"/>
    </source>
</evidence>
<proteinExistence type="inferred from homology"/>
<comment type="cofactor">
    <cofactor evidence="1">
        <name>Mg(2+)</name>
        <dbReference type="ChEBI" id="CHEBI:18420"/>
    </cofactor>
</comment>
<evidence type="ECO:0000256" key="8">
    <source>
        <dbReference type="ARBA" id="ARBA00023210"/>
    </source>
</evidence>
<dbReference type="EMBL" id="FNJM01000004">
    <property type="protein sequence ID" value="SDP37881.1"/>
    <property type="molecule type" value="Genomic_DNA"/>
</dbReference>
<reference evidence="13 14" key="1">
    <citation type="submission" date="2016-10" db="EMBL/GenBank/DDBJ databases">
        <authorList>
            <person name="de Groot N.N."/>
        </authorList>
    </citation>
    <scope>NUCLEOTIDE SEQUENCE [LARGE SCALE GENOMIC DNA]</scope>
    <source>
        <strain evidence="13 14">DSM 12272</strain>
    </source>
</reference>
<evidence type="ECO:0000256" key="6">
    <source>
        <dbReference type="ARBA" id="ARBA00022842"/>
    </source>
</evidence>
<dbReference type="InterPro" id="IPR019987">
    <property type="entry name" value="GTP-bd_ribosome_bio_YsxC"/>
</dbReference>
<dbReference type="Pfam" id="PF01926">
    <property type="entry name" value="MMR_HSR1"/>
    <property type="match status" value="1"/>
</dbReference>
<dbReference type="NCBIfam" id="TIGR03598">
    <property type="entry name" value="GTPase_YsxC"/>
    <property type="match status" value="1"/>
</dbReference>
<evidence type="ECO:0000256" key="7">
    <source>
        <dbReference type="ARBA" id="ARBA00023134"/>
    </source>
</evidence>
<dbReference type="PROSITE" id="PS51706">
    <property type="entry name" value="G_ENGB"/>
    <property type="match status" value="1"/>
</dbReference>
<keyword evidence="9 10" id="KW-0131">Cell cycle</keyword>
<dbReference type="GO" id="GO:0005525">
    <property type="term" value="F:GTP binding"/>
    <property type="evidence" value="ECO:0007669"/>
    <property type="project" value="UniProtKB-UniRule"/>
</dbReference>
<dbReference type="GeneID" id="65308421"/>
<organism evidence="13 14">
    <name type="scientific">Clostridium gasigenes</name>
    <dbReference type="NCBI Taxonomy" id="94869"/>
    <lineage>
        <taxon>Bacteria</taxon>
        <taxon>Bacillati</taxon>
        <taxon>Bacillota</taxon>
        <taxon>Clostridia</taxon>
        <taxon>Eubacteriales</taxon>
        <taxon>Clostridiaceae</taxon>
        <taxon>Clostridium</taxon>
    </lineage>
</organism>
<dbReference type="FunFam" id="3.40.50.300:FF:000098">
    <property type="entry name" value="Probable GTP-binding protein EngB"/>
    <property type="match status" value="1"/>
</dbReference>
<sequence>MRIKQSEFEISAVKREQYPVDGLPEVAFVGRSNVGKSSIINALANRRHLAKVSQTPGKTRLINFFMINEGEFHLVDLPGYGYAKVSKTEQASWGKTIEMYLTDREELKRVILLVDSRHKPTKDDLIMHDWVKHFDIEAIVVATKSDKLSNNELRKSEKIIKDTMGLTKDDKFYFFSSLNKKGKDELINYLFEGLVEEENEIE</sequence>
<feature type="domain" description="EngB-type G" evidence="11">
    <location>
        <begin position="22"/>
        <end position="196"/>
    </location>
</feature>
<dbReference type="SUPFAM" id="SSF52540">
    <property type="entry name" value="P-loop containing nucleoside triphosphate hydrolases"/>
    <property type="match status" value="1"/>
</dbReference>
<dbReference type="InterPro" id="IPR027417">
    <property type="entry name" value="P-loop_NTPase"/>
</dbReference>
<dbReference type="HAMAP" id="MF_00321">
    <property type="entry name" value="GTPase_EngB"/>
    <property type="match status" value="1"/>
</dbReference>
<dbReference type="RefSeq" id="WP_089968855.1">
    <property type="nucleotide sequence ID" value="NZ_CP071376.1"/>
</dbReference>
<evidence type="ECO:0000313" key="13">
    <source>
        <dbReference type="EMBL" id="SDP37881.1"/>
    </source>
</evidence>
<dbReference type="STRING" id="94869.SAMN04488529_104211"/>
<evidence type="ECO:0000256" key="1">
    <source>
        <dbReference type="ARBA" id="ARBA00001946"/>
    </source>
</evidence>
<dbReference type="InterPro" id="IPR030393">
    <property type="entry name" value="G_ENGB_dom"/>
</dbReference>
<dbReference type="Proteomes" id="UP000585258">
    <property type="component" value="Unassembled WGS sequence"/>
</dbReference>
<keyword evidence="8 10" id="KW-0717">Septation</keyword>
<dbReference type="PANTHER" id="PTHR11649">
    <property type="entry name" value="MSS1/TRME-RELATED GTP-BINDING PROTEIN"/>
    <property type="match status" value="1"/>
</dbReference>
<comment type="function">
    <text evidence="10">Necessary for normal cell division and for the maintenance of normal septation.</text>
</comment>
<keyword evidence="4" id="KW-0479">Metal-binding</keyword>
<dbReference type="AlphaFoldDB" id="A0A1H0S7V5"/>
<dbReference type="GO" id="GO:0005829">
    <property type="term" value="C:cytosol"/>
    <property type="evidence" value="ECO:0007669"/>
    <property type="project" value="TreeGrafter"/>
</dbReference>
<evidence type="ECO:0000256" key="5">
    <source>
        <dbReference type="ARBA" id="ARBA00022741"/>
    </source>
</evidence>
<dbReference type="PANTHER" id="PTHR11649:SF13">
    <property type="entry name" value="ENGB-TYPE G DOMAIN-CONTAINING PROTEIN"/>
    <property type="match status" value="1"/>
</dbReference>
<dbReference type="Gene3D" id="3.40.50.300">
    <property type="entry name" value="P-loop containing nucleotide triphosphate hydrolases"/>
    <property type="match status" value="1"/>
</dbReference>
<keyword evidence="6" id="KW-0460">Magnesium</keyword>
<evidence type="ECO:0000256" key="3">
    <source>
        <dbReference type="ARBA" id="ARBA00022618"/>
    </source>
</evidence>
<dbReference type="Proteomes" id="UP000198597">
    <property type="component" value="Unassembled WGS sequence"/>
</dbReference>
<keyword evidence="3 10" id="KW-0132">Cell division</keyword>
<dbReference type="CDD" id="cd01876">
    <property type="entry name" value="YihA_EngB"/>
    <property type="match status" value="1"/>
</dbReference>
<keyword evidence="5 10" id="KW-0547">Nucleotide-binding</keyword>
<dbReference type="GO" id="GO:0046872">
    <property type="term" value="F:metal ion binding"/>
    <property type="evidence" value="ECO:0007669"/>
    <property type="project" value="UniProtKB-KW"/>
</dbReference>
<protein>
    <recommendedName>
        <fullName evidence="10">Probable GTP-binding protein EngB</fullName>
    </recommendedName>
</protein>
<evidence type="ECO:0000256" key="4">
    <source>
        <dbReference type="ARBA" id="ARBA00022723"/>
    </source>
</evidence>